<evidence type="ECO:0000256" key="4">
    <source>
        <dbReference type="ARBA" id="ARBA00022801"/>
    </source>
</evidence>
<protein>
    <recommendedName>
        <fullName evidence="10">DNA 3'-5' helicase</fullName>
        <ecNumber evidence="10">5.6.2.4</ecNumber>
    </recommendedName>
</protein>
<dbReference type="SMART" id="SM00487">
    <property type="entry name" value="DEXDc"/>
    <property type="match status" value="1"/>
</dbReference>
<dbReference type="PROSITE" id="PS50967">
    <property type="entry name" value="HRDC"/>
    <property type="match status" value="1"/>
</dbReference>
<dbReference type="Ensembl" id="ENSEAST00005027011.1">
    <property type="protein sequence ID" value="ENSEASP00005024891.1"/>
    <property type="gene ID" value="ENSEASG00005016813.1"/>
</dbReference>
<dbReference type="InterPro" id="IPR029491">
    <property type="entry name" value="Helicase_HTH"/>
</dbReference>
<dbReference type="PROSITE" id="PS51192">
    <property type="entry name" value="HELICASE_ATP_BIND_1"/>
    <property type="match status" value="1"/>
</dbReference>
<evidence type="ECO:0000313" key="15">
    <source>
        <dbReference type="Ensembl" id="ENSEASP00005024891.1"/>
    </source>
</evidence>
<feature type="domain" description="HRDC" evidence="12">
    <location>
        <begin position="1033"/>
        <end position="1112"/>
    </location>
</feature>
<evidence type="ECO:0000256" key="9">
    <source>
        <dbReference type="ARBA" id="ARBA00034617"/>
    </source>
</evidence>
<evidence type="ECO:0000256" key="6">
    <source>
        <dbReference type="ARBA" id="ARBA00022840"/>
    </source>
</evidence>
<dbReference type="FunFam" id="3.30.420.10:FF:000053">
    <property type="entry name" value="Werner syndrome ATP-dependent helicase homolog"/>
    <property type="match status" value="1"/>
</dbReference>
<dbReference type="SUPFAM" id="SSF47819">
    <property type="entry name" value="HRDC-like"/>
    <property type="match status" value="1"/>
</dbReference>
<dbReference type="Pfam" id="PF01612">
    <property type="entry name" value="DNA_pol_A_exo1"/>
    <property type="match status" value="1"/>
</dbReference>
<evidence type="ECO:0000256" key="7">
    <source>
        <dbReference type="ARBA" id="ARBA00023125"/>
    </source>
</evidence>
<dbReference type="InterPro" id="IPR011545">
    <property type="entry name" value="DEAD/DEAH_box_helicase_dom"/>
</dbReference>
<feature type="region of interest" description="Disordered" evidence="11">
    <location>
        <begin position="1"/>
        <end position="20"/>
    </location>
</feature>
<accession>A0A8C4PRA9</accession>
<reference evidence="15" key="1">
    <citation type="submission" date="2023-03" db="UniProtKB">
        <authorList>
            <consortium name="Ensembl"/>
        </authorList>
    </citation>
    <scope>IDENTIFICATION</scope>
</reference>
<dbReference type="GO" id="GO:0009378">
    <property type="term" value="F:four-way junction helicase activity"/>
    <property type="evidence" value="ECO:0007669"/>
    <property type="project" value="TreeGrafter"/>
</dbReference>
<dbReference type="GO" id="GO:0005737">
    <property type="term" value="C:cytoplasm"/>
    <property type="evidence" value="ECO:0007669"/>
    <property type="project" value="TreeGrafter"/>
</dbReference>
<dbReference type="Pfam" id="PF00270">
    <property type="entry name" value="DEAD"/>
    <property type="match status" value="1"/>
</dbReference>
<dbReference type="GO" id="GO:0043138">
    <property type="term" value="F:3'-5' DNA helicase activity"/>
    <property type="evidence" value="ECO:0007669"/>
    <property type="project" value="UniProtKB-EC"/>
</dbReference>
<evidence type="ECO:0000256" key="5">
    <source>
        <dbReference type="ARBA" id="ARBA00022806"/>
    </source>
</evidence>
<evidence type="ECO:0000256" key="3">
    <source>
        <dbReference type="ARBA" id="ARBA00022741"/>
    </source>
</evidence>
<feature type="domain" description="Helicase ATP-binding" evidence="13">
    <location>
        <begin position="497"/>
        <end position="663"/>
    </location>
</feature>
<keyword evidence="8" id="KW-0413">Isomerase</keyword>
<dbReference type="EC" id="5.6.2.4" evidence="10"/>
<dbReference type="GO" id="GO:0003677">
    <property type="term" value="F:DNA binding"/>
    <property type="evidence" value="ECO:0007669"/>
    <property type="project" value="UniProtKB-KW"/>
</dbReference>
<dbReference type="SMART" id="SM00490">
    <property type="entry name" value="HELICc"/>
    <property type="match status" value="1"/>
</dbReference>
<dbReference type="Pfam" id="PF00570">
    <property type="entry name" value="HRDC"/>
    <property type="match status" value="1"/>
</dbReference>
<dbReference type="InterPro" id="IPR001650">
    <property type="entry name" value="Helicase_C-like"/>
</dbReference>
<dbReference type="FunFam" id="3.40.50.300:FF:001023">
    <property type="entry name" value="Werner syndrome RecQ like helicase"/>
    <property type="match status" value="1"/>
</dbReference>
<dbReference type="InterPro" id="IPR044876">
    <property type="entry name" value="HRDC_dom_sf"/>
</dbReference>
<dbReference type="Pfam" id="PF09382">
    <property type="entry name" value="RQC"/>
    <property type="match status" value="1"/>
</dbReference>
<keyword evidence="7" id="KW-0238">DNA-binding</keyword>
<evidence type="ECO:0000259" key="12">
    <source>
        <dbReference type="PROSITE" id="PS50967"/>
    </source>
</evidence>
<dbReference type="SMART" id="SM00474">
    <property type="entry name" value="35EXOc"/>
    <property type="match status" value="1"/>
</dbReference>
<dbReference type="InterPro" id="IPR036388">
    <property type="entry name" value="WH-like_DNA-bd_sf"/>
</dbReference>
<dbReference type="SUPFAM" id="SSF52540">
    <property type="entry name" value="P-loop containing nucleoside triphosphate hydrolases"/>
    <property type="match status" value="1"/>
</dbReference>
<dbReference type="GO" id="GO:0005524">
    <property type="term" value="F:ATP binding"/>
    <property type="evidence" value="ECO:0007669"/>
    <property type="project" value="UniProtKB-KW"/>
</dbReference>
<dbReference type="InterPro" id="IPR012337">
    <property type="entry name" value="RNaseH-like_sf"/>
</dbReference>
<feature type="domain" description="Helicase C-terminal" evidence="14">
    <location>
        <begin position="688"/>
        <end position="844"/>
    </location>
</feature>
<sequence length="1295" mass="147436">MNEKKLKTSPPKRRLPEWMSMPSKRCAVEERKASSQKSVFEDDLPFLEFTGSIVYSYEASDCSFLSEDISLSLSDGDVVGFDMEWPPIYNKQKLGRVALIQLCVSESKCYLFHISSMSVFPQGLKMLLENKAIKKVGVGIEGDQWKLLRDFDIKLKSFVELTDVANEKLKCAEIWSLNGLVKHLFGKQLLKDKSVRCSDWNNFPLTEDQKLYAATDAYAGFIIYQKLEILGDAVQMFAINREEELLFGDMRKQLTSISEEMMDLAKRLPDTFRKLENPQRVSVLLKDISENLDSLRKMIFGSTETELKPSGNSNLLPLGDPTAGGVLQKQIREHKIFTEVKDETWDTTLDNFIKNDGENVLGNEVKRKDDEFEDELEANKLKEETERIMSLDITEYELQILEQQAQEKNLSDHVSSKDNEEDVSYIIESDEDLEMEMLKTLENLNSVTVDPIHSKGTEMEGNLDVPFEDEEDESEAVEEEEEDDEGFHLVPWWKVIHSVLEERRDNVVVMATGYGKSLCFQYPPVYVGGIAIVISPLISLMEDQVLQLEMSNIPACFLGSAQSKNVLEDVKLGKYRIVYITPEFCSRNLYLLHQLQANIGITLIAVDEAHCISEWGHDFRNSFRNLGSLKTAFPLVPVVALTATASSSIRDDIVRCLELKNPRITCTGFDRPNLYLEVGQKTGNILQDLKQFLVQKTRSAWEFEGPTIIYCLSRKMTEQVTAELRKLQLACGTYHAGMGSNSRKEVHHRFMRDEIQCVVATIAFGMGINKADIRKVIHYGAPKEMESYYQEIGRAGRDGLQSSCHLLWTPTDINLNRNRLSEIPDEKFRLYKLKMMEKMEKYLRSSKCRRQIILSHFEDKQLRKASVGIMGTENCCDNCRSRLDHCFFIDDSDDAAQDFGPQALQLLSAVNILGEKFGIGVPILFLQGSNSKRLADKYRSHSFFGTGKDQTRAWWRALSRQLITEGFLVEVPGKEKFIKICTLTKKVSDVEVYVLDLVFLQANLEKMYSYKAFDKISSGSNIPKKRYKLFLCLFVQTLLYGELVEARQKRAHNMDVPPAILATNKILLDMAKMRPTTVENVKRIDGVSEGKATMLAPLLEVIKHFSQTNSIQTDLFPNEARSLSHSVAVTYSLFQEKNMSLKSISENRTLPLTAVGAHLLQALKAGYPLDMERAGLTPETHKIIADVIRNPPVNSDINKTKLIRMFVPENIDTYLIYMAIEILRKDCDNRLLCQPSCDSNKKRCFPNSEDSCSRSKRSKDEVGTNTKVLIICRIFMKCQFVQSADSNNAVFLKLL</sequence>
<comment type="catalytic activity">
    <reaction evidence="9">
        <text>Couples ATP hydrolysis with the unwinding of duplex DNA by translocating in the 3'-5' direction.</text>
        <dbReference type="EC" id="5.6.2.4"/>
    </reaction>
</comment>
<dbReference type="PANTHER" id="PTHR13710:SF120">
    <property type="entry name" value="BIFUNCTIONAL 3'-5' EXONUCLEASE_ATP-DEPENDENT HELICASE WRN"/>
    <property type="match status" value="1"/>
</dbReference>
<dbReference type="PANTHER" id="PTHR13710">
    <property type="entry name" value="DNA HELICASE RECQ FAMILY MEMBER"/>
    <property type="match status" value="1"/>
</dbReference>
<evidence type="ECO:0000256" key="8">
    <source>
        <dbReference type="ARBA" id="ARBA00023235"/>
    </source>
</evidence>
<dbReference type="PROSITE" id="PS51194">
    <property type="entry name" value="HELICASE_CTER"/>
    <property type="match status" value="1"/>
</dbReference>
<dbReference type="InterPro" id="IPR002121">
    <property type="entry name" value="HRDC_dom"/>
</dbReference>
<evidence type="ECO:0000259" key="14">
    <source>
        <dbReference type="PROSITE" id="PS51194"/>
    </source>
</evidence>
<name>A0A8C4PRA9_EQUAS</name>
<dbReference type="InterPro" id="IPR002562">
    <property type="entry name" value="3'-5'_exonuclease_dom"/>
</dbReference>
<dbReference type="GO" id="GO:0008408">
    <property type="term" value="F:3'-5' exonuclease activity"/>
    <property type="evidence" value="ECO:0007669"/>
    <property type="project" value="InterPro"/>
</dbReference>
<dbReference type="InterPro" id="IPR018982">
    <property type="entry name" value="RQC_domain"/>
</dbReference>
<dbReference type="Gene3D" id="1.10.10.10">
    <property type="entry name" value="Winged helix-like DNA-binding domain superfamily/Winged helix DNA-binding domain"/>
    <property type="match status" value="1"/>
</dbReference>
<dbReference type="CDD" id="cd06129">
    <property type="entry name" value="RNaseD_like"/>
    <property type="match status" value="1"/>
</dbReference>
<dbReference type="InterPro" id="IPR032284">
    <property type="entry name" value="RecQ_Zn-bd"/>
</dbReference>
<feature type="region of interest" description="Disordered" evidence="11">
    <location>
        <begin position="452"/>
        <end position="482"/>
    </location>
</feature>
<dbReference type="Pfam" id="PF00271">
    <property type="entry name" value="Helicase_C"/>
    <property type="match status" value="1"/>
</dbReference>
<evidence type="ECO:0000256" key="2">
    <source>
        <dbReference type="ARBA" id="ARBA00005446"/>
    </source>
</evidence>
<dbReference type="InterPro" id="IPR036397">
    <property type="entry name" value="RNaseH_sf"/>
</dbReference>
<gene>
    <name evidence="15" type="primary">WRN</name>
</gene>
<dbReference type="GO" id="GO:0000724">
    <property type="term" value="P:double-strand break repair via homologous recombination"/>
    <property type="evidence" value="ECO:0007669"/>
    <property type="project" value="TreeGrafter"/>
</dbReference>
<keyword evidence="5" id="KW-0347">Helicase</keyword>
<comment type="similarity">
    <text evidence="2">Belongs to the helicase family. RecQ subfamily.</text>
</comment>
<keyword evidence="4" id="KW-0378">Hydrolase</keyword>
<dbReference type="SUPFAM" id="SSF46785">
    <property type="entry name" value="Winged helix' DNA-binding domain"/>
    <property type="match status" value="1"/>
</dbReference>
<evidence type="ECO:0000256" key="1">
    <source>
        <dbReference type="ARBA" id="ARBA00001947"/>
    </source>
</evidence>
<dbReference type="FunFam" id="3.40.50.300:FF:000941">
    <property type="entry name" value="Werner syndrome RecQ like helicase"/>
    <property type="match status" value="1"/>
</dbReference>
<comment type="cofactor">
    <cofactor evidence="1">
        <name>Zn(2+)</name>
        <dbReference type="ChEBI" id="CHEBI:29105"/>
    </cofactor>
</comment>
<organism evidence="15">
    <name type="scientific">Equus asinus asinus</name>
    <dbReference type="NCBI Taxonomy" id="83772"/>
    <lineage>
        <taxon>Eukaryota</taxon>
        <taxon>Metazoa</taxon>
        <taxon>Chordata</taxon>
        <taxon>Craniata</taxon>
        <taxon>Vertebrata</taxon>
        <taxon>Euteleostomi</taxon>
        <taxon>Mammalia</taxon>
        <taxon>Eutheria</taxon>
        <taxon>Laurasiatheria</taxon>
        <taxon>Perissodactyla</taxon>
        <taxon>Equidae</taxon>
        <taxon>Equus</taxon>
    </lineage>
</organism>
<evidence type="ECO:0000259" key="13">
    <source>
        <dbReference type="PROSITE" id="PS51192"/>
    </source>
</evidence>
<dbReference type="GO" id="GO:0005694">
    <property type="term" value="C:chromosome"/>
    <property type="evidence" value="ECO:0007669"/>
    <property type="project" value="TreeGrafter"/>
</dbReference>
<dbReference type="Pfam" id="PF16124">
    <property type="entry name" value="RecQ_Zn_bind"/>
    <property type="match status" value="1"/>
</dbReference>
<feature type="compositionally biased region" description="Acidic residues" evidence="11">
    <location>
        <begin position="466"/>
        <end position="482"/>
    </location>
</feature>
<dbReference type="InterPro" id="IPR014001">
    <property type="entry name" value="Helicase_ATP-bd"/>
</dbReference>
<dbReference type="GO" id="GO:0005654">
    <property type="term" value="C:nucleoplasm"/>
    <property type="evidence" value="ECO:0007669"/>
    <property type="project" value="TreeGrafter"/>
</dbReference>
<dbReference type="Gene3D" id="3.40.50.300">
    <property type="entry name" value="P-loop containing nucleotide triphosphate hydrolases"/>
    <property type="match status" value="2"/>
</dbReference>
<dbReference type="GO" id="GO:0006260">
    <property type="term" value="P:DNA replication"/>
    <property type="evidence" value="ECO:0007669"/>
    <property type="project" value="InterPro"/>
</dbReference>
<keyword evidence="3" id="KW-0547">Nucleotide-binding</keyword>
<evidence type="ECO:0000256" key="10">
    <source>
        <dbReference type="ARBA" id="ARBA00034808"/>
    </source>
</evidence>
<keyword evidence="6" id="KW-0067">ATP-binding</keyword>
<dbReference type="Gene3D" id="3.30.420.10">
    <property type="entry name" value="Ribonuclease H-like superfamily/Ribonuclease H"/>
    <property type="match status" value="1"/>
</dbReference>
<proteinExistence type="inferred from homology"/>
<dbReference type="CDD" id="cd18794">
    <property type="entry name" value="SF2_C_RecQ"/>
    <property type="match status" value="1"/>
</dbReference>
<dbReference type="SUPFAM" id="SSF53098">
    <property type="entry name" value="Ribonuclease H-like"/>
    <property type="match status" value="1"/>
</dbReference>
<dbReference type="InterPro" id="IPR010997">
    <property type="entry name" value="HRDC-like_sf"/>
</dbReference>
<dbReference type="SMART" id="SM00341">
    <property type="entry name" value="HRDC"/>
    <property type="match status" value="1"/>
</dbReference>
<dbReference type="FunFam" id="1.10.150.80:FF:000005">
    <property type="entry name" value="Werner syndrome ATP-dependent helicase homolog"/>
    <property type="match status" value="1"/>
</dbReference>
<evidence type="ECO:0000256" key="11">
    <source>
        <dbReference type="SAM" id="MobiDB-lite"/>
    </source>
</evidence>
<dbReference type="InterPro" id="IPR036390">
    <property type="entry name" value="WH_DNA-bd_sf"/>
</dbReference>
<dbReference type="Pfam" id="PF14493">
    <property type="entry name" value="HTH_40"/>
    <property type="match status" value="1"/>
</dbReference>
<dbReference type="Gene3D" id="1.10.150.80">
    <property type="entry name" value="HRDC domain"/>
    <property type="match status" value="1"/>
</dbReference>
<dbReference type="SMART" id="SM00956">
    <property type="entry name" value="RQC"/>
    <property type="match status" value="1"/>
</dbReference>
<dbReference type="InterPro" id="IPR004589">
    <property type="entry name" value="DNA_helicase_ATP-dep_RecQ"/>
</dbReference>
<dbReference type="GO" id="GO:0000723">
    <property type="term" value="P:telomere maintenance"/>
    <property type="evidence" value="ECO:0007669"/>
    <property type="project" value="TreeGrafter"/>
</dbReference>
<dbReference type="InterPro" id="IPR027417">
    <property type="entry name" value="P-loop_NTPase"/>
</dbReference>
<dbReference type="NCBIfam" id="TIGR00614">
    <property type="entry name" value="recQ_fam"/>
    <property type="match status" value="1"/>
</dbReference>